<dbReference type="SUPFAM" id="SSF51445">
    <property type="entry name" value="(Trans)glycosidases"/>
    <property type="match status" value="1"/>
</dbReference>
<comment type="caution">
    <text evidence="4">The sequence shown here is derived from an EMBL/GenBank/DDBJ whole genome shotgun (WGS) entry which is preliminary data.</text>
</comment>
<organism evidence="4 5">
    <name type="scientific">Paenibacillus thiaminolyticus</name>
    <name type="common">Bacillus thiaminolyticus</name>
    <dbReference type="NCBI Taxonomy" id="49283"/>
    <lineage>
        <taxon>Bacteria</taxon>
        <taxon>Bacillati</taxon>
        <taxon>Bacillota</taxon>
        <taxon>Bacilli</taxon>
        <taxon>Bacillales</taxon>
        <taxon>Paenibacillaceae</taxon>
        <taxon>Paenibacillus</taxon>
    </lineage>
</organism>
<dbReference type="InterPro" id="IPR013783">
    <property type="entry name" value="Ig-like_fold"/>
</dbReference>
<dbReference type="Pfam" id="PF02903">
    <property type="entry name" value="Alpha-amylase_N"/>
    <property type="match status" value="1"/>
</dbReference>
<dbReference type="GO" id="GO:0005975">
    <property type="term" value="P:carbohydrate metabolic process"/>
    <property type="evidence" value="ECO:0007669"/>
    <property type="project" value="InterPro"/>
</dbReference>
<dbReference type="RefSeq" id="WP_119790370.1">
    <property type="nucleotide sequence ID" value="NZ_QYZD01000001.1"/>
</dbReference>
<dbReference type="SMART" id="SM00642">
    <property type="entry name" value="Aamy"/>
    <property type="match status" value="1"/>
</dbReference>
<name>A0A3A3GNE3_PANTH</name>
<dbReference type="EMBL" id="QYZD01000001">
    <property type="protein sequence ID" value="RJG26800.1"/>
    <property type="molecule type" value="Genomic_DNA"/>
</dbReference>
<dbReference type="InterPro" id="IPR004185">
    <property type="entry name" value="Glyco_hydro_13_lg-like_dom"/>
</dbReference>
<dbReference type="PANTHER" id="PTHR10357:SF210">
    <property type="entry name" value="MALTODEXTRIN GLUCOSIDASE"/>
    <property type="match status" value="1"/>
</dbReference>
<dbReference type="InterPro" id="IPR013780">
    <property type="entry name" value="Glyco_hydro_b"/>
</dbReference>
<gene>
    <name evidence="4" type="ORF">DQX05_01875</name>
</gene>
<dbReference type="InterPro" id="IPR006047">
    <property type="entry name" value="GH13_cat_dom"/>
</dbReference>
<evidence type="ECO:0000259" key="3">
    <source>
        <dbReference type="SMART" id="SM00642"/>
    </source>
</evidence>
<accession>A0A3A3GNE3</accession>
<dbReference type="GO" id="GO:0004553">
    <property type="term" value="F:hydrolase activity, hydrolyzing O-glycosyl compounds"/>
    <property type="evidence" value="ECO:0007669"/>
    <property type="project" value="InterPro"/>
</dbReference>
<dbReference type="OrthoDB" id="9805159at2"/>
<dbReference type="PANTHER" id="PTHR10357">
    <property type="entry name" value="ALPHA-AMYLASE FAMILY MEMBER"/>
    <property type="match status" value="1"/>
</dbReference>
<evidence type="ECO:0000256" key="1">
    <source>
        <dbReference type="ARBA" id="ARBA00022801"/>
    </source>
</evidence>
<dbReference type="AlphaFoldDB" id="A0A3A3GNE3"/>
<proteinExistence type="predicted"/>
<dbReference type="Gene3D" id="3.20.20.80">
    <property type="entry name" value="Glycosidases"/>
    <property type="match status" value="1"/>
</dbReference>
<sequence>MLREAVYHRSKQNWSYAYDRETIHLRIRTKRDDAVKVEAIVVDKYAFKDSTEFIPMHIFASDALFDYWEAAYRPPYRRLRYAFRIQGKDEQVYLTERGFFEDLPWDYFESFEYPFLHPHDMFEAPAWVKEAIFYQIFPERFANGDPANDPEKTEEWGGEPKPGNFFGGDLQGVLDHLDYLTELGINAIYFTPVFEATTNHKYDTRDYLKVDRHFGTNEKLKELVEACHERGIRVLLDAVFNHAGRTFPPFVDVMEKGSESPYADWFYVKDYPLRVVDGKPTYETFSFEPLMPKLNTSHPEVKRYLLEVARYWVEEIGIDGWRLDVANEVDHQFWREFRQVVKQANPDAYILGEIWHDSMAWLQGDQFDAVMNYPFTDAVLNFFARQTTDARAFADSIGSILASYPQPVTEVSFNLLDSHDTPRLLTLCDGDVRPMKLAALFQLTYPGTPCIYYGDEIGLEGGPDPGCRKCMVWEEAEQDRDLFAFYQRIIALRRKHEALRSARIRFLHAEVEGRTLLYELMGADGRFLIAMNAGDAPAGLRLETGTGAEGSWSLEYGEGIRINAQPDMLELALDGFGFAVLYMKSDIDNAR</sequence>
<dbReference type="Gene3D" id="2.60.40.10">
    <property type="entry name" value="Immunoglobulins"/>
    <property type="match status" value="1"/>
</dbReference>
<dbReference type="CDD" id="cd11338">
    <property type="entry name" value="AmyAc_CMD"/>
    <property type="match status" value="1"/>
</dbReference>
<dbReference type="Pfam" id="PF00128">
    <property type="entry name" value="Alpha-amylase"/>
    <property type="match status" value="1"/>
</dbReference>
<evidence type="ECO:0000313" key="4">
    <source>
        <dbReference type="EMBL" id="RJG26800.1"/>
    </source>
</evidence>
<dbReference type="Gene3D" id="3.90.400.10">
    <property type="entry name" value="Oligo-1,6-glucosidase, Domain 2"/>
    <property type="match status" value="1"/>
</dbReference>
<feature type="domain" description="Glycosyl hydrolase family 13 catalytic" evidence="3">
    <location>
        <begin position="135"/>
        <end position="493"/>
    </location>
</feature>
<reference evidence="4 5" key="1">
    <citation type="submission" date="2018-09" db="EMBL/GenBank/DDBJ databases">
        <title>Paenibacillus SK2017-BO5.</title>
        <authorList>
            <person name="Piskunova J.V."/>
            <person name="Dubiley S.A."/>
            <person name="Severinov K.V."/>
        </authorList>
    </citation>
    <scope>NUCLEOTIDE SEQUENCE [LARGE SCALE GENOMIC DNA]</scope>
    <source>
        <strain evidence="4 5">BO5</strain>
    </source>
</reference>
<keyword evidence="2" id="KW-0326">Glycosidase</keyword>
<protein>
    <submittedName>
        <fullName evidence="4">Glycoside hydrolase family 13 protein</fullName>
    </submittedName>
</protein>
<dbReference type="InterPro" id="IPR045857">
    <property type="entry name" value="O16G_dom_2"/>
</dbReference>
<dbReference type="CDD" id="cd02857">
    <property type="entry name" value="E_set_CDase_PDE_N"/>
    <property type="match status" value="1"/>
</dbReference>
<dbReference type="Proteomes" id="UP000266177">
    <property type="component" value="Unassembled WGS sequence"/>
</dbReference>
<evidence type="ECO:0000256" key="2">
    <source>
        <dbReference type="ARBA" id="ARBA00023295"/>
    </source>
</evidence>
<evidence type="ECO:0000313" key="5">
    <source>
        <dbReference type="Proteomes" id="UP000266177"/>
    </source>
</evidence>
<dbReference type="InterPro" id="IPR017853">
    <property type="entry name" value="GH"/>
</dbReference>
<dbReference type="Gene3D" id="2.60.40.1180">
    <property type="entry name" value="Golgi alpha-mannosidase II"/>
    <property type="match status" value="1"/>
</dbReference>
<keyword evidence="1 4" id="KW-0378">Hydrolase</keyword>